<reference evidence="1 2" key="1">
    <citation type="submission" date="2019-03" db="EMBL/GenBank/DDBJ databases">
        <title>Genomic Encyclopedia of Type Strains, Phase IV (KMG-IV): sequencing the most valuable type-strain genomes for metagenomic binning, comparative biology and taxonomic classification.</title>
        <authorList>
            <person name="Goeker M."/>
        </authorList>
    </citation>
    <scope>NUCLEOTIDE SEQUENCE [LARGE SCALE GENOMIC DNA]</scope>
    <source>
        <strain evidence="1 2">DSM 17474</strain>
    </source>
</reference>
<sequence length="191" mass="21136">MRWPNWWAKPDCDAMPSESHTMNFIKLFFAALCAAWLLAACAVSDGLPKPQTLPALAAGDTRWFKLEAQDEAGNIEQASLLAVQRDGENLRFVQTDALGAPLSRQTVGGKGWANDGFVAPNAGSRRLFAALLPLLDEGAAVYPQQRQEKQGAATVYFENTRELWRSEVSDGLYIIVFPDGRRWLLTPLNNE</sequence>
<protein>
    <recommendedName>
        <fullName evidence="3">Lipoprotein</fullName>
    </recommendedName>
</protein>
<proteinExistence type="predicted"/>
<organism evidence="1 2">
    <name type="scientific">Uruburuella suis</name>
    <dbReference type="NCBI Taxonomy" id="252130"/>
    <lineage>
        <taxon>Bacteria</taxon>
        <taxon>Pseudomonadati</taxon>
        <taxon>Pseudomonadota</taxon>
        <taxon>Betaproteobacteria</taxon>
        <taxon>Neisseriales</taxon>
        <taxon>Neisseriaceae</taxon>
        <taxon>Uruburuella</taxon>
    </lineage>
</organism>
<dbReference type="Proteomes" id="UP000294721">
    <property type="component" value="Unassembled WGS sequence"/>
</dbReference>
<comment type="caution">
    <text evidence="1">The sequence shown here is derived from an EMBL/GenBank/DDBJ whole genome shotgun (WGS) entry which is preliminary data.</text>
</comment>
<evidence type="ECO:0008006" key="3">
    <source>
        <dbReference type="Google" id="ProtNLM"/>
    </source>
</evidence>
<accession>A0ABY2BYS4</accession>
<keyword evidence="2" id="KW-1185">Reference proteome</keyword>
<dbReference type="EMBL" id="SLXE01000017">
    <property type="protein sequence ID" value="TCP04883.1"/>
    <property type="molecule type" value="Genomic_DNA"/>
</dbReference>
<evidence type="ECO:0000313" key="2">
    <source>
        <dbReference type="Proteomes" id="UP000294721"/>
    </source>
</evidence>
<evidence type="ECO:0000313" key="1">
    <source>
        <dbReference type="EMBL" id="TCP04883.1"/>
    </source>
</evidence>
<gene>
    <name evidence="1" type="ORF">EV680_11723</name>
</gene>
<name>A0ABY2BYS4_9NEIS</name>